<gene>
    <name evidence="2" type="ORF">EKO27_g9873</name>
</gene>
<dbReference type="EMBL" id="RYZI01000463">
    <property type="protein sequence ID" value="RWA05235.1"/>
    <property type="molecule type" value="Genomic_DNA"/>
</dbReference>
<evidence type="ECO:0000256" key="1">
    <source>
        <dbReference type="SAM" id="Phobius"/>
    </source>
</evidence>
<sequence length="329" mass="38133">MARTPEYEGLPFRAVDQLNRDSSAKLAIRHGIPDTTDDWNSCLARDLETRIADDIYPYLWLVATQDGAHIDPLHKHVIKRRAIVAAEEPKLHLVWYNETVYIKPLPDYLLNDAIWRDHIPKPPAQPVYTRPRYDKHRAALGFLRSYGFLIQHESDFIIAQRANLLPKYVSFQGFQKFILPFRSVNDDSVSHRYHYGQFRLTRLDWAVRIIHVASILRLIHVQRRLPWNYQLQLWHTSQSLRYYAAPLAFIFAILSLILSSMQVVLAALGSDTWEAFVRVSWGFSVATIIFAVLPIFGTLVGVVGLLVFQGQFAIRAKWQRMRLKNDAES</sequence>
<keyword evidence="1" id="KW-0472">Membrane</keyword>
<dbReference type="PANTHER" id="PTHR34414:SF1">
    <property type="entry name" value="SUBTILISIN-LIKE SERINE PROTEASE"/>
    <property type="match status" value="1"/>
</dbReference>
<keyword evidence="3" id="KW-1185">Reference proteome</keyword>
<evidence type="ECO:0000313" key="3">
    <source>
        <dbReference type="Proteomes" id="UP000286045"/>
    </source>
</evidence>
<dbReference type="InterPro" id="IPR046536">
    <property type="entry name" value="DUF6601"/>
</dbReference>
<feature type="transmembrane region" description="Helical" evidence="1">
    <location>
        <begin position="242"/>
        <end position="268"/>
    </location>
</feature>
<comment type="caution">
    <text evidence="2">The sequence shown here is derived from an EMBL/GenBank/DDBJ whole genome shotgun (WGS) entry which is preliminary data.</text>
</comment>
<name>A0A439CST3_9PEZI</name>
<dbReference type="Pfam" id="PF20246">
    <property type="entry name" value="DUF6601"/>
    <property type="match status" value="1"/>
</dbReference>
<dbReference type="Proteomes" id="UP000286045">
    <property type="component" value="Unassembled WGS sequence"/>
</dbReference>
<reference evidence="2 3" key="1">
    <citation type="submission" date="2018-12" db="EMBL/GenBank/DDBJ databases">
        <title>Draft genome sequence of Xylaria grammica IHI A82.</title>
        <authorList>
            <person name="Buettner E."/>
            <person name="Kellner H."/>
        </authorList>
    </citation>
    <scope>NUCLEOTIDE SEQUENCE [LARGE SCALE GENOMIC DNA]</scope>
    <source>
        <strain evidence="2 3">IHI A82</strain>
    </source>
</reference>
<proteinExistence type="predicted"/>
<dbReference type="PANTHER" id="PTHR34414">
    <property type="entry name" value="HET DOMAIN-CONTAINING PROTEIN-RELATED"/>
    <property type="match status" value="1"/>
</dbReference>
<protein>
    <submittedName>
        <fullName evidence="2">Uncharacterized protein</fullName>
    </submittedName>
</protein>
<feature type="transmembrane region" description="Helical" evidence="1">
    <location>
        <begin position="288"/>
        <end position="314"/>
    </location>
</feature>
<organism evidence="2 3">
    <name type="scientific">Xylaria grammica</name>
    <dbReference type="NCBI Taxonomy" id="363999"/>
    <lineage>
        <taxon>Eukaryota</taxon>
        <taxon>Fungi</taxon>
        <taxon>Dikarya</taxon>
        <taxon>Ascomycota</taxon>
        <taxon>Pezizomycotina</taxon>
        <taxon>Sordariomycetes</taxon>
        <taxon>Xylariomycetidae</taxon>
        <taxon>Xylariales</taxon>
        <taxon>Xylariaceae</taxon>
        <taxon>Xylaria</taxon>
    </lineage>
</organism>
<evidence type="ECO:0000313" key="2">
    <source>
        <dbReference type="EMBL" id="RWA05235.1"/>
    </source>
</evidence>
<keyword evidence="1" id="KW-0812">Transmembrane</keyword>
<keyword evidence="1" id="KW-1133">Transmembrane helix</keyword>
<dbReference type="AlphaFoldDB" id="A0A439CST3"/>
<accession>A0A439CST3</accession>
<dbReference type="STRING" id="363999.A0A439CST3"/>